<dbReference type="EMBL" id="MN740803">
    <property type="protein sequence ID" value="QHS82527.1"/>
    <property type="molecule type" value="Genomic_DNA"/>
</dbReference>
<evidence type="ECO:0000313" key="2">
    <source>
        <dbReference type="EMBL" id="QHS82527.1"/>
    </source>
</evidence>
<name>A0A6C0ARI7_9ZZZZ</name>
<protein>
    <recommendedName>
        <fullName evidence="3">MYM-type domain-containing protein</fullName>
    </recommendedName>
</protein>
<dbReference type="AlphaFoldDB" id="A0A6C0ARI7"/>
<accession>A0A6C0ARI7</accession>
<evidence type="ECO:0008006" key="3">
    <source>
        <dbReference type="Google" id="ProtNLM"/>
    </source>
</evidence>
<feature type="region of interest" description="Disordered" evidence="1">
    <location>
        <begin position="351"/>
        <end position="380"/>
    </location>
</feature>
<sequence length="380" mass="43877">MDTEVQKKKRGRKKKSETEVVDYQRNNITVVIEETDPAPEIVVKKRGRKPKGGKLILKQIEHVDTSKQVTNVILHLKCSLKDLDEHNQKINQYVTDPLSYNPVVPPAIMTYNSAEPSNFSIYKNDVNVESIINNVNANDDNKMNEPTAQAVAYKEFNTQQNQSICIQCANAFDNEVKDNEADDDADISIKDINSKLKKLKLQLYKSSNPDKKAACFWCTYEYDNPSCYIPKYEMNDELFGYGSFCRPECAVAYLMQENLDDSTKFERYHLLNQIYSKIYRYKKNIKPAPSPYYLLDKFYGNLSIQEYRKLLKSEHMLLVIDKPMTRILPELHEDSEDFIMNIYGSKPGQTNQIGSYKVKRQSEKTKGPSKSSIMKDNFGL</sequence>
<organism evidence="2">
    <name type="scientific">viral metagenome</name>
    <dbReference type="NCBI Taxonomy" id="1070528"/>
    <lineage>
        <taxon>unclassified sequences</taxon>
        <taxon>metagenomes</taxon>
        <taxon>organismal metagenomes</taxon>
    </lineage>
</organism>
<proteinExistence type="predicted"/>
<reference evidence="2" key="1">
    <citation type="journal article" date="2020" name="Nature">
        <title>Giant virus diversity and host interactions through global metagenomics.</title>
        <authorList>
            <person name="Schulz F."/>
            <person name="Roux S."/>
            <person name="Paez-Espino D."/>
            <person name="Jungbluth S."/>
            <person name="Walsh D.A."/>
            <person name="Denef V.J."/>
            <person name="McMahon K.D."/>
            <person name="Konstantinidis K.T."/>
            <person name="Eloe-Fadrosh E.A."/>
            <person name="Kyrpides N.C."/>
            <person name="Woyke T."/>
        </authorList>
    </citation>
    <scope>NUCLEOTIDE SEQUENCE</scope>
    <source>
        <strain evidence="2">GVMAG-S-1101171-111</strain>
    </source>
</reference>
<evidence type="ECO:0000256" key="1">
    <source>
        <dbReference type="SAM" id="MobiDB-lite"/>
    </source>
</evidence>